<dbReference type="GO" id="GO:0070475">
    <property type="term" value="P:rRNA base methylation"/>
    <property type="evidence" value="ECO:0007669"/>
    <property type="project" value="TreeGrafter"/>
</dbReference>
<dbReference type="InterPro" id="IPR002792">
    <property type="entry name" value="TRAM_dom"/>
</dbReference>
<dbReference type="PROSITE" id="PS50926">
    <property type="entry name" value="TRAM"/>
    <property type="match status" value="1"/>
</dbReference>
<comment type="similarity">
    <text evidence="6">Belongs to the class I-like SAM-binding methyltransferase superfamily. RNA M5U methyltransferase family.</text>
</comment>
<reference evidence="9 10" key="1">
    <citation type="submission" date="2019-07" db="EMBL/GenBank/DDBJ databases">
        <title>Whole genome shotgun sequence of Cerasibacillus quisquiliarum NBRC 102429.</title>
        <authorList>
            <person name="Hosoyama A."/>
            <person name="Uohara A."/>
            <person name="Ohji S."/>
            <person name="Ichikawa N."/>
        </authorList>
    </citation>
    <scope>NUCLEOTIDE SEQUENCE [LARGE SCALE GENOMIC DNA]</scope>
    <source>
        <strain evidence="9 10">NBRC 102429</strain>
    </source>
</reference>
<feature type="active site" description="Nucleophile" evidence="6">
    <location>
        <position position="415"/>
    </location>
</feature>
<dbReference type="InterPro" id="IPR030390">
    <property type="entry name" value="MeTrfase_TrmA_AS"/>
</dbReference>
<dbReference type="GO" id="GO:0051539">
    <property type="term" value="F:4 iron, 4 sulfur cluster binding"/>
    <property type="evidence" value="ECO:0007669"/>
    <property type="project" value="UniProtKB-KW"/>
</dbReference>
<gene>
    <name evidence="9" type="primary">rlmCD</name>
    <name evidence="9" type="ORF">CQU01_26010</name>
</gene>
<feature type="binding site" evidence="6">
    <location>
        <position position="290"/>
    </location>
    <ligand>
        <name>S-adenosyl-L-methionine</name>
        <dbReference type="ChEBI" id="CHEBI:59789"/>
    </ligand>
</feature>
<evidence type="ECO:0000256" key="5">
    <source>
        <dbReference type="ARBA" id="ARBA00023014"/>
    </source>
</evidence>
<evidence type="ECO:0000256" key="4">
    <source>
        <dbReference type="ARBA" id="ARBA00022691"/>
    </source>
</evidence>
<name>A0A511V3P0_9BACI</name>
<evidence type="ECO:0000256" key="1">
    <source>
        <dbReference type="ARBA" id="ARBA00022485"/>
    </source>
</evidence>
<dbReference type="FunFam" id="3.40.50.150:FF:000009">
    <property type="entry name" value="23S rRNA (Uracil(1939)-C(5))-methyltransferase RlmD"/>
    <property type="match status" value="1"/>
</dbReference>
<protein>
    <submittedName>
        <fullName evidence="9">23S rRNA (Uracil-C(5))-methyltransferase RlmCD</fullName>
    </submittedName>
</protein>
<dbReference type="Gene3D" id="2.40.50.1070">
    <property type="match status" value="1"/>
</dbReference>
<dbReference type="Pfam" id="PF05958">
    <property type="entry name" value="tRNA_U5-meth_tr"/>
    <property type="match status" value="1"/>
</dbReference>
<feature type="domain" description="TRAM" evidence="8">
    <location>
        <begin position="7"/>
        <end position="65"/>
    </location>
</feature>
<dbReference type="Pfam" id="PF01938">
    <property type="entry name" value="TRAM"/>
    <property type="match status" value="1"/>
</dbReference>
<keyword evidence="2 6" id="KW-0489">Methyltransferase</keyword>
<keyword evidence="4 6" id="KW-0949">S-adenosyl-L-methionine</keyword>
<keyword evidence="1" id="KW-0479">Metal-binding</keyword>
<evidence type="ECO:0000313" key="10">
    <source>
        <dbReference type="Proteomes" id="UP000321491"/>
    </source>
</evidence>
<dbReference type="PROSITE" id="PS01230">
    <property type="entry name" value="TRMA_1"/>
    <property type="match status" value="1"/>
</dbReference>
<comment type="caution">
    <text evidence="9">The sequence shown here is derived from an EMBL/GenBank/DDBJ whole genome shotgun (WGS) entry which is preliminary data.</text>
</comment>
<dbReference type="InterPro" id="IPR012340">
    <property type="entry name" value="NA-bd_OB-fold"/>
</dbReference>
<dbReference type="InterPro" id="IPR010280">
    <property type="entry name" value="U5_MeTrfase_fam"/>
</dbReference>
<dbReference type="PANTHER" id="PTHR11061:SF30">
    <property type="entry name" value="TRNA (URACIL(54)-C(5))-METHYLTRANSFERASE"/>
    <property type="match status" value="1"/>
</dbReference>
<dbReference type="Proteomes" id="UP000321491">
    <property type="component" value="Unassembled WGS sequence"/>
</dbReference>
<dbReference type="GO" id="GO:0070041">
    <property type="term" value="F:rRNA (uridine-C5-)-methyltransferase activity"/>
    <property type="evidence" value="ECO:0007669"/>
    <property type="project" value="UniProtKB-ARBA"/>
</dbReference>
<dbReference type="FunFam" id="2.40.50.140:FF:000097">
    <property type="entry name" value="23S rRNA (uracil(1939)-C(5))-methyltransferase RlmD"/>
    <property type="match status" value="1"/>
</dbReference>
<evidence type="ECO:0000256" key="6">
    <source>
        <dbReference type="PROSITE-ProRule" id="PRU01024"/>
    </source>
</evidence>
<feature type="binding site" evidence="6">
    <location>
        <position position="340"/>
    </location>
    <ligand>
        <name>S-adenosyl-L-methionine</name>
        <dbReference type="ChEBI" id="CHEBI:59789"/>
    </ligand>
</feature>
<organism evidence="9 10">
    <name type="scientific">Cerasibacillus quisquiliarum</name>
    <dbReference type="NCBI Taxonomy" id="227865"/>
    <lineage>
        <taxon>Bacteria</taxon>
        <taxon>Bacillati</taxon>
        <taxon>Bacillota</taxon>
        <taxon>Bacilli</taxon>
        <taxon>Bacillales</taxon>
        <taxon>Bacillaceae</taxon>
        <taxon>Cerasibacillus</taxon>
    </lineage>
</organism>
<sequence length="458" mass="51878">MAKVKAPVKKNEEHILTFEDLTHDGQGVGKVDGYPLFVPYGLPGEEALVKVVKVNKKFGYGKLLEVKKPSPNRVQPPCNVFYQCGGCQIQHMNYEMQLQMKQNQVKNVLNKIAHLPDVPVHPTIGMDEPWRYRNKAALPVGEKNGELMTGFYRMRSHDIISNMETCIVQDKQNDEMVQAARDIANRFGISAYNEETDRGVLRHIMVRTGKNTNEVMIIFITRTKHLPHKEKIVKALTEANPNIKSIIHNVNDRRTNVIMGNKTYVIWGEPYIYDTIGDIRFGISAKSFYQINPVQTEKLYKKALEYAQLTKNDIVIDAYCGIGTISLFLAQKAKKVYGVEIVPEAIDDARKNAELNGMTNAEFFVGEAEKVLPMWQAQGLQADVIVVDPPRKGCDEKLLQAMIAMKPKRIVYVSCNPSTLARDLRILEDGGFQTKEVQPVDMFPQTMHVELIALMSRE</sequence>
<evidence type="ECO:0000256" key="3">
    <source>
        <dbReference type="ARBA" id="ARBA00022679"/>
    </source>
</evidence>
<dbReference type="EMBL" id="BJXW01000039">
    <property type="protein sequence ID" value="GEN32363.1"/>
    <property type="molecule type" value="Genomic_DNA"/>
</dbReference>
<keyword evidence="5" id="KW-0411">Iron-sulfur</keyword>
<evidence type="ECO:0000313" key="9">
    <source>
        <dbReference type="EMBL" id="GEN32363.1"/>
    </source>
</evidence>
<dbReference type="RefSeq" id="WP_146938711.1">
    <property type="nucleotide sequence ID" value="NZ_BJXW01000039.1"/>
</dbReference>
<evidence type="ECO:0000256" key="7">
    <source>
        <dbReference type="PROSITE-ProRule" id="PRU10015"/>
    </source>
</evidence>
<accession>A0A511V3P0</accession>
<dbReference type="OrthoDB" id="9804590at2"/>
<dbReference type="InterPro" id="IPR030391">
    <property type="entry name" value="MeTrfase_TrmA_CS"/>
</dbReference>
<feature type="active site" evidence="7">
    <location>
        <position position="415"/>
    </location>
</feature>
<keyword evidence="3 6" id="KW-0808">Transferase</keyword>
<dbReference type="PROSITE" id="PS01231">
    <property type="entry name" value="TRMA_2"/>
    <property type="match status" value="1"/>
</dbReference>
<evidence type="ECO:0000259" key="8">
    <source>
        <dbReference type="PROSITE" id="PS50926"/>
    </source>
</evidence>
<dbReference type="NCBIfam" id="TIGR00479">
    <property type="entry name" value="rumA"/>
    <property type="match status" value="1"/>
</dbReference>
<keyword evidence="10" id="KW-1185">Reference proteome</keyword>
<feature type="binding site" evidence="6">
    <location>
        <position position="388"/>
    </location>
    <ligand>
        <name>S-adenosyl-L-methionine</name>
        <dbReference type="ChEBI" id="CHEBI:59789"/>
    </ligand>
</feature>
<keyword evidence="1" id="KW-0408">Iron</keyword>
<feature type="binding site" evidence="6">
    <location>
        <position position="319"/>
    </location>
    <ligand>
        <name>S-adenosyl-L-methionine</name>
        <dbReference type="ChEBI" id="CHEBI:59789"/>
    </ligand>
</feature>
<dbReference type="FunFam" id="2.40.50.1070:FF:000003">
    <property type="entry name" value="23S rRNA (Uracil-5-)-methyltransferase RumA"/>
    <property type="match status" value="1"/>
</dbReference>
<dbReference type="CDD" id="cd02440">
    <property type="entry name" value="AdoMet_MTases"/>
    <property type="match status" value="1"/>
</dbReference>
<dbReference type="SUPFAM" id="SSF53335">
    <property type="entry name" value="S-adenosyl-L-methionine-dependent methyltransferases"/>
    <property type="match status" value="1"/>
</dbReference>
<dbReference type="InterPro" id="IPR029063">
    <property type="entry name" value="SAM-dependent_MTases_sf"/>
</dbReference>
<dbReference type="PROSITE" id="PS51687">
    <property type="entry name" value="SAM_MT_RNA_M5U"/>
    <property type="match status" value="1"/>
</dbReference>
<evidence type="ECO:0000256" key="2">
    <source>
        <dbReference type="ARBA" id="ARBA00022603"/>
    </source>
</evidence>
<proteinExistence type="inferred from homology"/>
<dbReference type="Gene3D" id="2.40.50.140">
    <property type="entry name" value="Nucleic acid-binding proteins"/>
    <property type="match status" value="1"/>
</dbReference>
<dbReference type="SUPFAM" id="SSF50249">
    <property type="entry name" value="Nucleic acid-binding proteins"/>
    <property type="match status" value="1"/>
</dbReference>
<dbReference type="PANTHER" id="PTHR11061">
    <property type="entry name" value="RNA M5U METHYLTRANSFERASE"/>
    <property type="match status" value="1"/>
</dbReference>
<keyword evidence="1" id="KW-0004">4Fe-4S</keyword>
<dbReference type="AlphaFoldDB" id="A0A511V3P0"/>
<dbReference type="Gene3D" id="3.40.50.150">
    <property type="entry name" value="Vaccinia Virus protein VP39"/>
    <property type="match status" value="1"/>
</dbReference>